<reference evidence="1" key="2">
    <citation type="submission" date="2007-05" db="EMBL/GenBank/DDBJ databases">
        <title>Genome sequence of Fusobacterium nucleatum subspecies polymorphum - a genetically tractable Fusobacterium.</title>
        <authorList>
            <person name="Karpathy S.E."/>
            <person name="Xiang Q."/>
            <person name="Gioia J."/>
            <person name="Jiang H."/>
            <person name="Liu Y."/>
            <person name="Petrosino J.F."/>
            <person name="Yerrapragada S."/>
            <person name="Fox G.E."/>
            <person name="Kinder Haake S."/>
            <person name="Weinstock G.M."/>
            <person name="Highlander S.K."/>
        </authorList>
    </citation>
    <scope>NUCLEOTIDE SEQUENCE [LARGE SCALE GENOMIC DNA]</scope>
    <source>
        <strain evidence="1">ATCC 10953</strain>
    </source>
</reference>
<protein>
    <recommendedName>
        <fullName evidence="2">DUF739 domain-containing protein</fullName>
    </recommendedName>
</protein>
<dbReference type="InterPro" id="IPR008003">
    <property type="entry name" value="DUF739"/>
</dbReference>
<name>A5TX15_FUSNP</name>
<reference evidence="1" key="1">
    <citation type="submission" date="2006-07" db="EMBL/GenBank/DDBJ databases">
        <authorList>
            <person name="Qin X."/>
            <person name="Weinstock G.M."/>
        </authorList>
    </citation>
    <scope>NUCLEOTIDE SEQUENCE [LARGE SCALE GENOMIC DNA]</scope>
    <source>
        <strain evidence="1">ATCC 10953</strain>
    </source>
</reference>
<dbReference type="EMBL" id="CM000440">
    <property type="protein sequence ID" value="EDK89440.1"/>
    <property type="molecule type" value="Genomic_DNA"/>
</dbReference>
<dbReference type="Pfam" id="PF05339">
    <property type="entry name" value="DUF739"/>
    <property type="match status" value="1"/>
</dbReference>
<organism evidence="1">
    <name type="scientific">Fusobacterium polymorphum ATCC 10953</name>
    <dbReference type="NCBI Taxonomy" id="393480"/>
    <lineage>
        <taxon>Bacteria</taxon>
        <taxon>Fusobacteriati</taxon>
        <taxon>Fusobacteriota</taxon>
        <taxon>Fusobacteriia</taxon>
        <taxon>Fusobacteriales</taxon>
        <taxon>Fusobacteriaceae</taxon>
        <taxon>Fusobacterium</taxon>
    </lineage>
</organism>
<dbReference type="HOGENOM" id="CLU_2787887_0_0_0"/>
<proteinExistence type="predicted"/>
<gene>
    <name evidence="1" type="ORF">FNP_1666</name>
</gene>
<sequence length="68" mass="8273">MINNKHLRIKMIENDVNSYDELAKKMRMTKQNLHCKIKEKINWNIKDIRKLKDLLNLTAEDINKIFFN</sequence>
<dbReference type="AlphaFoldDB" id="A5TX15"/>
<evidence type="ECO:0000313" key="1">
    <source>
        <dbReference type="EMBL" id="EDK89440.1"/>
    </source>
</evidence>
<accession>A5TX15</accession>
<dbReference type="RefSeq" id="WP_005898228.1">
    <property type="nucleotide sequence ID" value="NZ_CM000440.1"/>
</dbReference>
<dbReference type="Proteomes" id="UP000001921">
    <property type="component" value="Chromosome"/>
</dbReference>
<evidence type="ECO:0008006" key="2">
    <source>
        <dbReference type="Google" id="ProtNLM"/>
    </source>
</evidence>
<dbReference type="GeneID" id="45635652"/>